<keyword evidence="2" id="KW-1185">Reference proteome</keyword>
<reference evidence="2" key="1">
    <citation type="journal article" date="2023" name="Front. Plant Sci.">
        <title>Chromosomal-level genome assembly of Melastoma candidum provides insights into trichome evolution.</title>
        <authorList>
            <person name="Zhong Y."/>
            <person name="Wu W."/>
            <person name="Sun C."/>
            <person name="Zou P."/>
            <person name="Liu Y."/>
            <person name="Dai S."/>
            <person name="Zhou R."/>
        </authorList>
    </citation>
    <scope>NUCLEOTIDE SEQUENCE [LARGE SCALE GENOMIC DNA]</scope>
</reference>
<dbReference type="Proteomes" id="UP001057402">
    <property type="component" value="Chromosome 4"/>
</dbReference>
<sequence>MSDPRDIVPYHDPHDPIIPYGEHLLQYFQTHNPTLADLTRPNISLPLTNYFQSGQLPPPQVPAQRTPNPTLTPPPTPAVTTTTGEARPAGPFDDRALWSFAHGTDIAETYDSTDDTSASASSSNESDAPAGQNEVWNTLSGPSGTATDHGSMPVGGSQERDFTATDHGSMPVGGSQERDFTATDHGSTPVGGSQERYFNGKDVAGVNSKRPVVILPETPPTYSCSCCHVLRHITHTNGNHTAKLELHGRIGIIRHGILENSYYHGMPSGCHPYEMFDFTKRSLGEVKAFLQQYMDERRLGRYMLLEDLLTPYYEAVCVGLMEDPMNSEDFFDEATYSDGDEVNQASTSVQCQPRKSPSRQKPSLAEQRERAALLSVLDVAAYFHMPIEKASKRLLLCPTVVKKICRRGGVRRWPYRKVKSLDNKIMKLSTKFEMSNPEEKASIRAQIESARREVNVICFGVARANR</sequence>
<evidence type="ECO:0000313" key="1">
    <source>
        <dbReference type="EMBL" id="KAI4377519.1"/>
    </source>
</evidence>
<proteinExistence type="predicted"/>
<protein>
    <submittedName>
        <fullName evidence="1">Uncharacterized protein</fullName>
    </submittedName>
</protein>
<name>A0ACB9RF68_9MYRT</name>
<evidence type="ECO:0000313" key="2">
    <source>
        <dbReference type="Proteomes" id="UP001057402"/>
    </source>
</evidence>
<comment type="caution">
    <text evidence="1">The sequence shown here is derived from an EMBL/GenBank/DDBJ whole genome shotgun (WGS) entry which is preliminary data.</text>
</comment>
<gene>
    <name evidence="1" type="ORF">MLD38_015128</name>
</gene>
<organism evidence="1 2">
    <name type="scientific">Melastoma candidum</name>
    <dbReference type="NCBI Taxonomy" id="119954"/>
    <lineage>
        <taxon>Eukaryota</taxon>
        <taxon>Viridiplantae</taxon>
        <taxon>Streptophyta</taxon>
        <taxon>Embryophyta</taxon>
        <taxon>Tracheophyta</taxon>
        <taxon>Spermatophyta</taxon>
        <taxon>Magnoliopsida</taxon>
        <taxon>eudicotyledons</taxon>
        <taxon>Gunneridae</taxon>
        <taxon>Pentapetalae</taxon>
        <taxon>rosids</taxon>
        <taxon>malvids</taxon>
        <taxon>Myrtales</taxon>
        <taxon>Melastomataceae</taxon>
        <taxon>Melastomatoideae</taxon>
        <taxon>Melastomateae</taxon>
        <taxon>Melastoma</taxon>
    </lineage>
</organism>
<accession>A0ACB9RF68</accession>
<dbReference type="EMBL" id="CM042883">
    <property type="protein sequence ID" value="KAI4377519.1"/>
    <property type="molecule type" value="Genomic_DNA"/>
</dbReference>